<name>A0A448XN43_9PLAT</name>
<dbReference type="InterPro" id="IPR057366">
    <property type="entry name" value="TRPM-like"/>
</dbReference>
<evidence type="ECO:0000259" key="1">
    <source>
        <dbReference type="Pfam" id="PF25508"/>
    </source>
</evidence>
<organism evidence="2 3">
    <name type="scientific">Protopolystoma xenopodis</name>
    <dbReference type="NCBI Taxonomy" id="117903"/>
    <lineage>
        <taxon>Eukaryota</taxon>
        <taxon>Metazoa</taxon>
        <taxon>Spiralia</taxon>
        <taxon>Lophotrochozoa</taxon>
        <taxon>Platyhelminthes</taxon>
        <taxon>Monogenea</taxon>
        <taxon>Polyopisthocotylea</taxon>
        <taxon>Polystomatidea</taxon>
        <taxon>Polystomatidae</taxon>
        <taxon>Protopolystoma</taxon>
    </lineage>
</organism>
<feature type="domain" description="TRPM-like" evidence="1">
    <location>
        <begin position="2"/>
        <end position="89"/>
    </location>
</feature>
<dbReference type="Proteomes" id="UP000784294">
    <property type="component" value="Unassembled WGS sequence"/>
</dbReference>
<accession>A0A448XN43</accession>
<dbReference type="EMBL" id="CAAALY010265928">
    <property type="protein sequence ID" value="VEL40675.1"/>
    <property type="molecule type" value="Genomic_DNA"/>
</dbReference>
<proteinExistence type="predicted"/>
<dbReference type="AlphaFoldDB" id="A0A448XN43"/>
<dbReference type="OrthoDB" id="301415at2759"/>
<gene>
    <name evidence="2" type="ORF">PXEA_LOCUS34115</name>
</gene>
<sequence>MLERALIDNQVNFVSLLLRHGVEMRPFLTQKRLHNLYNVIPDKKTLSNLFLCFEVNLVSKKPGKTSSSHENRPSHALLTSLMSQVATTAGQDGGPAFQMFSLDNSQGGSAISKPQSACTEKMSNSDNTIHLCHIRILLEKVVGRCTHQMYDKDRPVGAFVQDP</sequence>
<dbReference type="Pfam" id="PF25508">
    <property type="entry name" value="TRPM2"/>
    <property type="match status" value="1"/>
</dbReference>
<keyword evidence="3" id="KW-1185">Reference proteome</keyword>
<comment type="caution">
    <text evidence="2">The sequence shown here is derived from an EMBL/GenBank/DDBJ whole genome shotgun (WGS) entry which is preliminary data.</text>
</comment>
<reference evidence="2" key="1">
    <citation type="submission" date="2018-11" db="EMBL/GenBank/DDBJ databases">
        <authorList>
            <consortium name="Pathogen Informatics"/>
        </authorList>
    </citation>
    <scope>NUCLEOTIDE SEQUENCE</scope>
</reference>
<evidence type="ECO:0000313" key="3">
    <source>
        <dbReference type="Proteomes" id="UP000784294"/>
    </source>
</evidence>
<protein>
    <recommendedName>
        <fullName evidence="1">TRPM-like domain-containing protein</fullName>
    </recommendedName>
</protein>
<evidence type="ECO:0000313" key="2">
    <source>
        <dbReference type="EMBL" id="VEL40675.1"/>
    </source>
</evidence>